<reference evidence="4" key="3">
    <citation type="submission" date="2015-08" db="EMBL/GenBank/DDBJ databases">
        <title>Draft Genome Sequence of a Heterotrophic Facultative Anaerobic Bacterium Ardenticatena maritima Strain 110S.</title>
        <authorList>
            <person name="Kawaichi S."/>
            <person name="Yoshida T."/>
            <person name="Sako Y."/>
            <person name="Nakamura R."/>
        </authorList>
    </citation>
    <scope>NUCLEOTIDE SEQUENCE [LARGE SCALE GENOMIC DNA]</scope>
    <source>
        <strain evidence="4">110S</strain>
    </source>
</reference>
<dbReference type="RefSeq" id="WP_054492103.1">
    <property type="nucleotide sequence ID" value="NZ_BBZA01000036.1"/>
</dbReference>
<sequence>MSRKHLLLLFWLVGILFPMALFTRYSATYNRWFQTVFTPEWTHVVMHAFLYAVLAVLLARTLPPRFCHPFWLLTLVLLVACLQEGVQLIYTASLPGRDELFDIGVDLIGGSVGVLLAQKRLPLLE</sequence>
<keyword evidence="1" id="KW-0472">Membrane</keyword>
<evidence type="ECO:0000256" key="1">
    <source>
        <dbReference type="SAM" id="Phobius"/>
    </source>
</evidence>
<dbReference type="Proteomes" id="UP000050502">
    <property type="component" value="Unassembled WGS sequence"/>
</dbReference>
<organism evidence="2 4">
    <name type="scientific">Ardenticatena maritima</name>
    <dbReference type="NCBI Taxonomy" id="872965"/>
    <lineage>
        <taxon>Bacteria</taxon>
        <taxon>Bacillati</taxon>
        <taxon>Chloroflexota</taxon>
        <taxon>Ardenticatenia</taxon>
        <taxon>Ardenticatenales</taxon>
        <taxon>Ardenticatenaceae</taxon>
        <taxon>Ardenticatena</taxon>
    </lineage>
</organism>
<dbReference type="EMBL" id="BBZA01000036">
    <property type="protein sequence ID" value="GAP62185.1"/>
    <property type="molecule type" value="Genomic_DNA"/>
</dbReference>
<feature type="transmembrane region" description="Helical" evidence="1">
    <location>
        <begin position="70"/>
        <end position="90"/>
    </location>
</feature>
<evidence type="ECO:0008006" key="6">
    <source>
        <dbReference type="Google" id="ProtNLM"/>
    </source>
</evidence>
<evidence type="ECO:0000313" key="3">
    <source>
        <dbReference type="EMBL" id="KPL87595.1"/>
    </source>
</evidence>
<evidence type="ECO:0000313" key="2">
    <source>
        <dbReference type="EMBL" id="GAP62185.1"/>
    </source>
</evidence>
<gene>
    <name evidence="2" type="ORF">ARMA_0608</name>
    <name evidence="3" type="ORF">SE16_08105</name>
</gene>
<reference evidence="3 5" key="2">
    <citation type="submission" date="2015-07" db="EMBL/GenBank/DDBJ databases">
        <title>Whole genome sequence of Ardenticatena maritima DSM 23922.</title>
        <authorList>
            <person name="Hemp J."/>
            <person name="Ward L.M."/>
            <person name="Pace L.A."/>
            <person name="Fischer W.W."/>
        </authorList>
    </citation>
    <scope>NUCLEOTIDE SEQUENCE [LARGE SCALE GENOMIC DNA]</scope>
    <source>
        <strain evidence="3 5">110S</strain>
    </source>
</reference>
<accession>A0A0M8K5L6</accession>
<protein>
    <recommendedName>
        <fullName evidence="6">VanZ-like domain-containing protein</fullName>
    </recommendedName>
</protein>
<evidence type="ECO:0000313" key="4">
    <source>
        <dbReference type="Proteomes" id="UP000037784"/>
    </source>
</evidence>
<keyword evidence="1" id="KW-0812">Transmembrane</keyword>
<comment type="caution">
    <text evidence="2">The sequence shown here is derived from an EMBL/GenBank/DDBJ whole genome shotgun (WGS) entry which is preliminary data.</text>
</comment>
<dbReference type="Proteomes" id="UP000037784">
    <property type="component" value="Unassembled WGS sequence"/>
</dbReference>
<name>A0A0M8K5L6_9CHLR</name>
<evidence type="ECO:0000313" key="5">
    <source>
        <dbReference type="Proteomes" id="UP000050502"/>
    </source>
</evidence>
<dbReference type="AlphaFoldDB" id="A0A0M8K5L6"/>
<dbReference type="EMBL" id="LGKN01000005">
    <property type="protein sequence ID" value="KPL87595.1"/>
    <property type="molecule type" value="Genomic_DNA"/>
</dbReference>
<proteinExistence type="predicted"/>
<feature type="transmembrane region" description="Helical" evidence="1">
    <location>
        <begin position="41"/>
        <end position="58"/>
    </location>
</feature>
<keyword evidence="1" id="KW-1133">Transmembrane helix</keyword>
<keyword evidence="4" id="KW-1185">Reference proteome</keyword>
<dbReference type="STRING" id="872965.SE16_08105"/>
<dbReference type="InParanoid" id="A0A0M8K5L6"/>
<reference evidence="2 4" key="1">
    <citation type="journal article" date="2015" name="Genome Announc.">
        <title>Draft Genome Sequence of a Heterotrophic Facultative Anaerobic Thermophilic Bacterium, Ardenticatena maritima Strain 110ST.</title>
        <authorList>
            <person name="Kawaichi S."/>
            <person name="Yoshida T."/>
            <person name="Sako Y."/>
            <person name="Nakamura R."/>
        </authorList>
    </citation>
    <scope>NUCLEOTIDE SEQUENCE [LARGE SCALE GENOMIC DNA]</scope>
    <source>
        <strain evidence="2 4">110S</strain>
    </source>
</reference>